<dbReference type="EMBL" id="JANJYJ010000003">
    <property type="protein sequence ID" value="KAK3223833.1"/>
    <property type="molecule type" value="Genomic_DNA"/>
</dbReference>
<organism evidence="1 2">
    <name type="scientific">Dipteronia sinensis</name>
    <dbReference type="NCBI Taxonomy" id="43782"/>
    <lineage>
        <taxon>Eukaryota</taxon>
        <taxon>Viridiplantae</taxon>
        <taxon>Streptophyta</taxon>
        <taxon>Embryophyta</taxon>
        <taxon>Tracheophyta</taxon>
        <taxon>Spermatophyta</taxon>
        <taxon>Magnoliopsida</taxon>
        <taxon>eudicotyledons</taxon>
        <taxon>Gunneridae</taxon>
        <taxon>Pentapetalae</taxon>
        <taxon>rosids</taxon>
        <taxon>malvids</taxon>
        <taxon>Sapindales</taxon>
        <taxon>Sapindaceae</taxon>
        <taxon>Hippocastanoideae</taxon>
        <taxon>Acereae</taxon>
        <taxon>Dipteronia</taxon>
    </lineage>
</organism>
<reference evidence="1" key="1">
    <citation type="journal article" date="2023" name="Plant J.">
        <title>Genome sequences and population genomics provide insights into the demographic history, inbreeding, and mutation load of two 'living fossil' tree species of Dipteronia.</title>
        <authorList>
            <person name="Feng Y."/>
            <person name="Comes H.P."/>
            <person name="Chen J."/>
            <person name="Zhu S."/>
            <person name="Lu R."/>
            <person name="Zhang X."/>
            <person name="Li P."/>
            <person name="Qiu J."/>
            <person name="Olsen K.M."/>
            <person name="Qiu Y."/>
        </authorList>
    </citation>
    <scope>NUCLEOTIDE SEQUENCE</scope>
    <source>
        <strain evidence="1">NBL</strain>
    </source>
</reference>
<evidence type="ECO:0000313" key="2">
    <source>
        <dbReference type="Proteomes" id="UP001281410"/>
    </source>
</evidence>
<proteinExistence type="predicted"/>
<gene>
    <name evidence="1" type="ORF">Dsin_010858</name>
</gene>
<dbReference type="Proteomes" id="UP001281410">
    <property type="component" value="Unassembled WGS sequence"/>
</dbReference>
<comment type="caution">
    <text evidence="1">The sequence shown here is derived from an EMBL/GenBank/DDBJ whole genome shotgun (WGS) entry which is preliminary data.</text>
</comment>
<sequence length="104" mass="11945">MLMFFYPWLVCSVQRVSLYVALKMRNFPMLPSDEDKDLDDLVKAQAEAEAELMPYEEKGLVCYDSDAIENDDEDDSDKDLVEKEEETNYAILGGGWGRIIFPPI</sequence>
<evidence type="ECO:0000313" key="1">
    <source>
        <dbReference type="EMBL" id="KAK3223833.1"/>
    </source>
</evidence>
<name>A0AAE0ATK2_9ROSI</name>
<accession>A0AAE0ATK2</accession>
<keyword evidence="2" id="KW-1185">Reference proteome</keyword>
<dbReference type="AlphaFoldDB" id="A0AAE0ATK2"/>
<protein>
    <submittedName>
        <fullName evidence="1">Uncharacterized protein</fullName>
    </submittedName>
</protein>